<dbReference type="SUPFAM" id="SSF57184">
    <property type="entry name" value="Growth factor receptor domain"/>
    <property type="match status" value="1"/>
</dbReference>
<dbReference type="Proteomes" id="UP000078046">
    <property type="component" value="Unassembled WGS sequence"/>
</dbReference>
<dbReference type="Gene3D" id="2.10.50.10">
    <property type="entry name" value="Tumor Necrosis Factor Receptor, subunit A, domain 2"/>
    <property type="match status" value="4"/>
</dbReference>
<gene>
    <name evidence="1" type="ORF">A3Q56_07287</name>
</gene>
<evidence type="ECO:0000313" key="1">
    <source>
        <dbReference type="EMBL" id="OAF64997.1"/>
    </source>
</evidence>
<proteinExistence type="predicted"/>
<dbReference type="PANTHER" id="PTHR46104:SF1">
    <property type="entry name" value="GENE 9195-RELATED"/>
    <property type="match status" value="1"/>
</dbReference>
<sequence>TFQSAKGKTTCINCTEGYYCTGGNDPVQCPKGKYCPTKTSANIPFCPVGTYNPSFGKKAITDCLKCKAKYYCNKPGLIDFDTVTADYGIYKCAAGYYCVSGNYFGNPPISTSSIVGQECPKGYVCPEGTETPVPCPKGKYRNNVRGVDITQDCYACPPSRYCDTAGTVDPINKCDGGYYCTSGSDSAAPTVVAMGGICGKGTYCTIGSREPTDCQPGTYGDVTGLSVCKQCPAGYFCPRKTSEYLSNRCAIGHYCPAGTHYSTQYKCPIGTFRATDKGTSVNDCTSCTAGKYCESEGLAQPTGCCDAGYYCIKGSHTKKPKNIISQKPVGSTCSTSIGDICPIGSICAACSSLPQLCPTGKYCASQGLTTPSGNCDAGYYCVSGSKTKDPIDGVTGNICKSGHYCSTGTTTTLSKCPIGTFLPTTGNTQLSNCKSCPSGKYCATTGLSAVTGNCKEGYYCPTGSKVATEKTCSRGHYCPTGSTIEIECDIGYYQDNPTQNVCKLCSAGSYTDVKKAESCKPCPEKYFCQNGKKNRCSVGHYCPQSTPTEVACPKGTFSSTPWLASLDKCTDCKPGTFCGSTALTKVTGPCNGGYFCKTGVDSATPDGVTNTGTGGICRVGYYCPIGSSDEILCPAGTYNDEISKITCKSCVIGFACPVGSSSYIGIPCDKGHYCPINTISKTEYPCPIGI</sequence>
<comment type="caution">
    <text evidence="1">The sequence shown here is derived from an EMBL/GenBank/DDBJ whole genome shotgun (WGS) entry which is preliminary data.</text>
</comment>
<evidence type="ECO:0000313" key="2">
    <source>
        <dbReference type="Proteomes" id="UP000078046"/>
    </source>
</evidence>
<dbReference type="AlphaFoldDB" id="A0A177ASK4"/>
<reference evidence="1 2" key="1">
    <citation type="submission" date="2016-04" db="EMBL/GenBank/DDBJ databases">
        <title>The genome of Intoshia linei affirms orthonectids as highly simplified spiralians.</title>
        <authorList>
            <person name="Mikhailov K.V."/>
            <person name="Slusarev G.S."/>
            <person name="Nikitin M.A."/>
            <person name="Logacheva M.D."/>
            <person name="Penin A."/>
            <person name="Aleoshin V."/>
            <person name="Panchin Y.V."/>
        </authorList>
    </citation>
    <scope>NUCLEOTIDE SEQUENCE [LARGE SCALE GENOMIC DNA]</scope>
    <source>
        <strain evidence="1">Intl2013</strain>
        <tissue evidence="1">Whole animal</tissue>
    </source>
</reference>
<keyword evidence="2" id="KW-1185">Reference proteome</keyword>
<organism evidence="1 2">
    <name type="scientific">Intoshia linei</name>
    <dbReference type="NCBI Taxonomy" id="1819745"/>
    <lineage>
        <taxon>Eukaryota</taxon>
        <taxon>Metazoa</taxon>
        <taxon>Spiralia</taxon>
        <taxon>Lophotrochozoa</taxon>
        <taxon>Mesozoa</taxon>
        <taxon>Orthonectida</taxon>
        <taxon>Rhopaluridae</taxon>
        <taxon>Intoshia</taxon>
    </lineage>
</organism>
<name>A0A177ASK4_9BILA</name>
<feature type="non-terminal residue" evidence="1">
    <location>
        <position position="1"/>
    </location>
</feature>
<dbReference type="EMBL" id="LWCA01001502">
    <property type="protein sequence ID" value="OAF64997.1"/>
    <property type="molecule type" value="Genomic_DNA"/>
</dbReference>
<accession>A0A177ASK4</accession>
<protein>
    <submittedName>
        <fullName evidence="1">Uncharacterized protein</fullName>
    </submittedName>
</protein>
<dbReference type="SMART" id="SM01411">
    <property type="entry name" value="Ephrin_rec_like"/>
    <property type="match status" value="8"/>
</dbReference>
<dbReference type="OrthoDB" id="439917at2759"/>
<dbReference type="PANTHER" id="PTHR46104">
    <property type="entry name" value="GENE 9195-RELATED-RELATED"/>
    <property type="match status" value="1"/>
</dbReference>
<dbReference type="InterPro" id="IPR009030">
    <property type="entry name" value="Growth_fac_rcpt_cys_sf"/>
</dbReference>